<dbReference type="Pfam" id="PF20153">
    <property type="entry name" value="DUF6535"/>
    <property type="match status" value="1"/>
</dbReference>
<evidence type="ECO:0000313" key="3">
    <source>
        <dbReference type="EMBL" id="KIJ34572.1"/>
    </source>
</evidence>
<dbReference type="Proteomes" id="UP000054279">
    <property type="component" value="Unassembled WGS sequence"/>
</dbReference>
<feature type="non-terminal residue" evidence="3">
    <location>
        <position position="1"/>
    </location>
</feature>
<keyword evidence="1" id="KW-1133">Transmembrane helix</keyword>
<reference evidence="3 4" key="1">
    <citation type="submission" date="2014-06" db="EMBL/GenBank/DDBJ databases">
        <title>Evolutionary Origins and Diversification of the Mycorrhizal Mutualists.</title>
        <authorList>
            <consortium name="DOE Joint Genome Institute"/>
            <consortium name="Mycorrhizal Genomics Consortium"/>
            <person name="Kohler A."/>
            <person name="Kuo A."/>
            <person name="Nagy L.G."/>
            <person name="Floudas D."/>
            <person name="Copeland A."/>
            <person name="Barry K.W."/>
            <person name="Cichocki N."/>
            <person name="Veneault-Fourrey C."/>
            <person name="LaButti K."/>
            <person name="Lindquist E.A."/>
            <person name="Lipzen A."/>
            <person name="Lundell T."/>
            <person name="Morin E."/>
            <person name="Murat C."/>
            <person name="Riley R."/>
            <person name="Ohm R."/>
            <person name="Sun H."/>
            <person name="Tunlid A."/>
            <person name="Henrissat B."/>
            <person name="Grigoriev I.V."/>
            <person name="Hibbett D.S."/>
            <person name="Martin F."/>
        </authorList>
    </citation>
    <scope>NUCLEOTIDE SEQUENCE [LARGE SCALE GENOMIC DNA]</scope>
    <source>
        <strain evidence="3 4">SS14</strain>
    </source>
</reference>
<dbReference type="InterPro" id="IPR045338">
    <property type="entry name" value="DUF6535"/>
</dbReference>
<keyword evidence="1" id="KW-0812">Transmembrane</keyword>
<accession>A0A0C9UZ52</accession>
<dbReference type="AlphaFoldDB" id="A0A0C9UZ52"/>
<evidence type="ECO:0000313" key="4">
    <source>
        <dbReference type="Proteomes" id="UP000054279"/>
    </source>
</evidence>
<dbReference type="HOGENOM" id="CLU_2729360_0_0_1"/>
<protein>
    <recommendedName>
        <fullName evidence="2">DUF6535 domain-containing protein</fullName>
    </recommendedName>
</protein>
<name>A0A0C9UZ52_SPHS4</name>
<keyword evidence="1" id="KW-0472">Membrane</keyword>
<feature type="transmembrane region" description="Helical" evidence="1">
    <location>
        <begin position="12"/>
        <end position="34"/>
    </location>
</feature>
<organism evidence="3 4">
    <name type="scientific">Sphaerobolus stellatus (strain SS14)</name>
    <dbReference type="NCBI Taxonomy" id="990650"/>
    <lineage>
        <taxon>Eukaryota</taxon>
        <taxon>Fungi</taxon>
        <taxon>Dikarya</taxon>
        <taxon>Basidiomycota</taxon>
        <taxon>Agaricomycotina</taxon>
        <taxon>Agaricomycetes</taxon>
        <taxon>Phallomycetidae</taxon>
        <taxon>Geastrales</taxon>
        <taxon>Sphaerobolaceae</taxon>
        <taxon>Sphaerobolus</taxon>
    </lineage>
</organism>
<feature type="domain" description="DUF6535" evidence="2">
    <location>
        <begin position="6"/>
        <end position="60"/>
    </location>
</feature>
<keyword evidence="4" id="KW-1185">Reference proteome</keyword>
<dbReference type="EMBL" id="KN837198">
    <property type="protein sequence ID" value="KIJ34572.1"/>
    <property type="molecule type" value="Genomic_DNA"/>
</dbReference>
<sequence>PVWNGPDIFTIWTQGLTQASLATSLLVAFGAVLAKQWLSYIKPDRGGPASKAATREDIASSNFWKHGVLKLY</sequence>
<proteinExistence type="predicted"/>
<gene>
    <name evidence="3" type="ORF">M422DRAFT_182003</name>
</gene>
<evidence type="ECO:0000256" key="1">
    <source>
        <dbReference type="SAM" id="Phobius"/>
    </source>
</evidence>
<evidence type="ECO:0000259" key="2">
    <source>
        <dbReference type="Pfam" id="PF20153"/>
    </source>
</evidence>